<sequence>MRRTAEVAVVILAFSIIAVSSTTAFSLHRKQGVLSTNDRRFHSTIPAKIEACSIAQHSPKHVLCSQLKSDESVELDDIDKFRALMGNLYLGAGIAHAADCLIGPSTLITSAGSPPYELLPIEGKALVILWCLAGPIAFYFTRIKEDTSTITSNILNRADLGLILYGLIEIFGAYFLPEKSSLLNAIAVQVIVFGAWQYSFRKP</sequence>
<organism evidence="2 3">
    <name type="scientific">Chaetoceros tenuissimus</name>
    <dbReference type="NCBI Taxonomy" id="426638"/>
    <lineage>
        <taxon>Eukaryota</taxon>
        <taxon>Sar</taxon>
        <taxon>Stramenopiles</taxon>
        <taxon>Ochrophyta</taxon>
        <taxon>Bacillariophyta</taxon>
        <taxon>Coscinodiscophyceae</taxon>
        <taxon>Chaetocerotophycidae</taxon>
        <taxon>Chaetocerotales</taxon>
        <taxon>Chaetocerotaceae</taxon>
        <taxon>Chaetoceros</taxon>
    </lineage>
</organism>
<keyword evidence="1" id="KW-1133">Transmembrane helix</keyword>
<gene>
    <name evidence="2" type="ORF">CTEN210_03124</name>
</gene>
<evidence type="ECO:0000256" key="1">
    <source>
        <dbReference type="SAM" id="Phobius"/>
    </source>
</evidence>
<dbReference type="Proteomes" id="UP001054902">
    <property type="component" value="Unassembled WGS sequence"/>
</dbReference>
<feature type="transmembrane region" description="Helical" evidence="1">
    <location>
        <begin position="182"/>
        <end position="200"/>
    </location>
</feature>
<dbReference type="EMBL" id="BLLK01000022">
    <property type="protein sequence ID" value="GFH46650.1"/>
    <property type="molecule type" value="Genomic_DNA"/>
</dbReference>
<dbReference type="AlphaFoldDB" id="A0AAD3CL41"/>
<proteinExistence type="predicted"/>
<reference evidence="2 3" key="1">
    <citation type="journal article" date="2021" name="Sci. Rep.">
        <title>The genome of the diatom Chaetoceros tenuissimus carries an ancient integrated fragment of an extant virus.</title>
        <authorList>
            <person name="Hongo Y."/>
            <person name="Kimura K."/>
            <person name="Takaki Y."/>
            <person name="Yoshida Y."/>
            <person name="Baba S."/>
            <person name="Kobayashi G."/>
            <person name="Nagasaki K."/>
            <person name="Hano T."/>
            <person name="Tomaru Y."/>
        </authorList>
    </citation>
    <scope>NUCLEOTIDE SEQUENCE [LARGE SCALE GENOMIC DNA]</scope>
    <source>
        <strain evidence="2 3">NIES-3715</strain>
    </source>
</reference>
<name>A0AAD3CL41_9STRA</name>
<feature type="transmembrane region" description="Helical" evidence="1">
    <location>
        <begin position="154"/>
        <end position="176"/>
    </location>
</feature>
<keyword evidence="1" id="KW-0472">Membrane</keyword>
<feature type="transmembrane region" description="Helical" evidence="1">
    <location>
        <begin position="125"/>
        <end position="142"/>
    </location>
</feature>
<accession>A0AAD3CL41</accession>
<keyword evidence="3" id="KW-1185">Reference proteome</keyword>
<keyword evidence="1" id="KW-0812">Transmembrane</keyword>
<comment type="caution">
    <text evidence="2">The sequence shown here is derived from an EMBL/GenBank/DDBJ whole genome shotgun (WGS) entry which is preliminary data.</text>
</comment>
<evidence type="ECO:0000313" key="3">
    <source>
        <dbReference type="Proteomes" id="UP001054902"/>
    </source>
</evidence>
<evidence type="ECO:0000313" key="2">
    <source>
        <dbReference type="EMBL" id="GFH46650.1"/>
    </source>
</evidence>
<protein>
    <submittedName>
        <fullName evidence="2">Uncharacterized protein</fullName>
    </submittedName>
</protein>